<feature type="compositionally biased region" description="Basic and acidic residues" evidence="5">
    <location>
        <begin position="51"/>
        <end position="63"/>
    </location>
</feature>
<feature type="compositionally biased region" description="Low complexity" evidence="5">
    <location>
        <begin position="91"/>
        <end position="103"/>
    </location>
</feature>
<dbReference type="EMBL" id="JAQMWT010000366">
    <property type="protein sequence ID" value="KAJ8602813.1"/>
    <property type="molecule type" value="Genomic_DNA"/>
</dbReference>
<dbReference type="InterPro" id="IPR002495">
    <property type="entry name" value="Glyco_trans_8"/>
</dbReference>
<reference evidence="6" key="1">
    <citation type="submission" date="2023-01" db="EMBL/GenBank/DDBJ databases">
        <title>Metagenome sequencing of chrysophaentin producing Chrysophaeum taylorii.</title>
        <authorList>
            <person name="Davison J."/>
            <person name="Bewley C."/>
        </authorList>
    </citation>
    <scope>NUCLEOTIDE SEQUENCE</scope>
    <source>
        <strain evidence="6">NIES-1699</strain>
    </source>
</reference>
<keyword evidence="2" id="KW-0328">Glycosyltransferase</keyword>
<evidence type="ECO:0000256" key="3">
    <source>
        <dbReference type="ARBA" id="ARBA00022679"/>
    </source>
</evidence>
<sequence>MALSKFAAALLALGESSQEESFGEEEIEEEAAALVLRRAALTESGKKERKAKADKERKARIAAEDEEQCWRAPRPLNELRSVDWDDELRAKSSSSQSTTAATSGRDDDCSRWYSKKDALVTAMEYSEASEASFITSSRTPHPISKVKGVNNRTQLRAVCPEPTCGFLFDVRRRREASGRARWELINFARHDEACGGVLVDERRDGEWEARRERKTAYSAEVLARAVALSGETSRATVKAVLGSLCRAAPSEDLATRVLTTACRELMGKPSDNLQKLAPYLKALRELGWRAELETADADEMNAIVVARARADLKKANKARPREQHLTLDETTLPKAEDGAVYYRGWVVAPPTTQRMLRANLVKRVFAGDFVESDKVDGGSYGVILAYDANSRSIPVVLMHTVENESATTWSRLVREGKAYYGEEIFDSATTVFVVDEVGAAALLQDEEKKQEVLPLGSSRMFLCEERRGEFIADKSSSSSSSSKAAKERYSNFVQATSEHAQRVAYEKFSQTERELVDKVPRDLQCALQNAGLLHKKHTSSREVAEMLEEIRGIQDPVAALVRFVESTEEKTEKSAEEARNSSTIATRAAIDELEELQEAAKRVVTRRVCCPAWCGVCEETGCRERGLIACCPVSGVLAAGRVCGRRREAACSYTSTTTEEEKGRPLTHVALAGDSTVYAGMVTAASSVAATTRAALYAIVEDPRSDAEKMREIEGLKAALACLDLEARVVPYARDLPLRAPTGKGYGNLKSPLNFARFYLANLLPDDVQILVYLDADVVVETDLAAIVPPRATWAIAAVPRPFNVCFDRNDTRPGMFYCDRIGDSRGLTNFNAGVAVFDLAVWRRFNLSQEAETWISRHAQLPLWRLGSNPPLVLIARDRFYPLDPRWNCDGLGWKRPLDLEPTCRRHGAYVWHWSGPRKPWLRLGLYQNLWRPHLAAPHCLTLLPPYHNR</sequence>
<dbReference type="PANTHER" id="PTHR13778">
    <property type="entry name" value="GLYCOSYLTRANSFERASE 8 DOMAIN-CONTAINING PROTEIN"/>
    <property type="match status" value="1"/>
</dbReference>
<dbReference type="PANTHER" id="PTHR13778:SF47">
    <property type="entry name" value="LIPOPOLYSACCHARIDE 1,3-GALACTOSYLTRANSFERASE"/>
    <property type="match status" value="1"/>
</dbReference>
<comment type="caution">
    <text evidence="6">The sequence shown here is derived from an EMBL/GenBank/DDBJ whole genome shotgun (WGS) entry which is preliminary data.</text>
</comment>
<feature type="region of interest" description="Disordered" evidence="5">
    <location>
        <begin position="42"/>
        <end position="67"/>
    </location>
</feature>
<dbReference type="Gene3D" id="3.90.550.10">
    <property type="entry name" value="Spore Coat Polysaccharide Biosynthesis Protein SpsA, Chain A"/>
    <property type="match status" value="1"/>
</dbReference>
<keyword evidence="7" id="KW-1185">Reference proteome</keyword>
<evidence type="ECO:0000256" key="4">
    <source>
        <dbReference type="ARBA" id="ARBA00022723"/>
    </source>
</evidence>
<evidence type="ECO:0000313" key="7">
    <source>
        <dbReference type="Proteomes" id="UP001230188"/>
    </source>
</evidence>
<dbReference type="GO" id="GO:0005794">
    <property type="term" value="C:Golgi apparatus"/>
    <property type="evidence" value="ECO:0007669"/>
    <property type="project" value="TreeGrafter"/>
</dbReference>
<organism evidence="6 7">
    <name type="scientific">Chrysophaeum taylorii</name>
    <dbReference type="NCBI Taxonomy" id="2483200"/>
    <lineage>
        <taxon>Eukaryota</taxon>
        <taxon>Sar</taxon>
        <taxon>Stramenopiles</taxon>
        <taxon>Ochrophyta</taxon>
        <taxon>Pelagophyceae</taxon>
        <taxon>Pelagomonadales</taxon>
        <taxon>Pelagomonadaceae</taxon>
        <taxon>Chrysophaeum</taxon>
    </lineage>
</organism>
<dbReference type="InterPro" id="IPR050748">
    <property type="entry name" value="Glycosyltrans_8_dom-fam"/>
</dbReference>
<dbReference type="InterPro" id="IPR029044">
    <property type="entry name" value="Nucleotide-diphossugar_trans"/>
</dbReference>
<evidence type="ECO:0000256" key="1">
    <source>
        <dbReference type="ARBA" id="ARBA00006351"/>
    </source>
</evidence>
<proteinExistence type="inferred from homology"/>
<keyword evidence="4" id="KW-0479">Metal-binding</keyword>
<evidence type="ECO:0008006" key="8">
    <source>
        <dbReference type="Google" id="ProtNLM"/>
    </source>
</evidence>
<dbReference type="GO" id="GO:0046872">
    <property type="term" value="F:metal ion binding"/>
    <property type="evidence" value="ECO:0007669"/>
    <property type="project" value="UniProtKB-KW"/>
</dbReference>
<keyword evidence="3" id="KW-0808">Transferase</keyword>
<accession>A0AAD7UFN4</accession>
<evidence type="ECO:0000256" key="2">
    <source>
        <dbReference type="ARBA" id="ARBA00022676"/>
    </source>
</evidence>
<dbReference type="Pfam" id="PF01501">
    <property type="entry name" value="Glyco_transf_8"/>
    <property type="match status" value="1"/>
</dbReference>
<dbReference type="AlphaFoldDB" id="A0AAD7UFN4"/>
<gene>
    <name evidence="6" type="ORF">CTAYLR_002587</name>
</gene>
<dbReference type="GO" id="GO:0016757">
    <property type="term" value="F:glycosyltransferase activity"/>
    <property type="evidence" value="ECO:0007669"/>
    <property type="project" value="UniProtKB-KW"/>
</dbReference>
<comment type="similarity">
    <text evidence="1">Belongs to the glycosyltransferase 8 family.</text>
</comment>
<evidence type="ECO:0000256" key="5">
    <source>
        <dbReference type="SAM" id="MobiDB-lite"/>
    </source>
</evidence>
<evidence type="ECO:0000313" key="6">
    <source>
        <dbReference type="EMBL" id="KAJ8602813.1"/>
    </source>
</evidence>
<name>A0AAD7UFN4_9STRA</name>
<dbReference type="Proteomes" id="UP001230188">
    <property type="component" value="Unassembled WGS sequence"/>
</dbReference>
<dbReference type="SUPFAM" id="SSF53448">
    <property type="entry name" value="Nucleotide-diphospho-sugar transferases"/>
    <property type="match status" value="1"/>
</dbReference>
<protein>
    <recommendedName>
        <fullName evidence="8">Hexosyltransferase</fullName>
    </recommendedName>
</protein>
<feature type="region of interest" description="Disordered" evidence="5">
    <location>
        <begin position="88"/>
        <end position="109"/>
    </location>
</feature>